<keyword evidence="1" id="KW-0175">Coiled coil</keyword>
<gene>
    <name evidence="3" type="ORF">PSON_ATCC_30995.1.T0780203</name>
</gene>
<feature type="region of interest" description="Disordered" evidence="2">
    <location>
        <begin position="864"/>
        <end position="897"/>
    </location>
</feature>
<feature type="coiled-coil region" evidence="1">
    <location>
        <begin position="412"/>
        <end position="495"/>
    </location>
</feature>
<feature type="coiled-coil region" evidence="1">
    <location>
        <begin position="542"/>
        <end position="780"/>
    </location>
</feature>
<feature type="region of interest" description="Disordered" evidence="2">
    <location>
        <begin position="822"/>
        <end position="849"/>
    </location>
</feature>
<protein>
    <submittedName>
        <fullName evidence="3">Uncharacterized protein</fullName>
    </submittedName>
</protein>
<evidence type="ECO:0000256" key="1">
    <source>
        <dbReference type="SAM" id="Coils"/>
    </source>
</evidence>
<reference evidence="3" key="1">
    <citation type="submission" date="2021-01" db="EMBL/GenBank/DDBJ databases">
        <authorList>
            <consortium name="Genoscope - CEA"/>
            <person name="William W."/>
        </authorList>
    </citation>
    <scope>NUCLEOTIDE SEQUENCE</scope>
</reference>
<organism evidence="3 4">
    <name type="scientific">Paramecium sonneborni</name>
    <dbReference type="NCBI Taxonomy" id="65129"/>
    <lineage>
        <taxon>Eukaryota</taxon>
        <taxon>Sar</taxon>
        <taxon>Alveolata</taxon>
        <taxon>Ciliophora</taxon>
        <taxon>Intramacronucleata</taxon>
        <taxon>Oligohymenophorea</taxon>
        <taxon>Peniculida</taxon>
        <taxon>Parameciidae</taxon>
        <taxon>Paramecium</taxon>
    </lineage>
</organism>
<dbReference type="AlphaFoldDB" id="A0A8S1PID9"/>
<name>A0A8S1PID9_9CILI</name>
<feature type="coiled-coil region" evidence="1">
    <location>
        <begin position="253"/>
        <end position="351"/>
    </location>
</feature>
<feature type="compositionally biased region" description="Low complexity" evidence="2">
    <location>
        <begin position="877"/>
        <end position="892"/>
    </location>
</feature>
<evidence type="ECO:0000256" key="2">
    <source>
        <dbReference type="SAM" id="MobiDB-lite"/>
    </source>
</evidence>
<accession>A0A8S1PID9</accession>
<evidence type="ECO:0000313" key="4">
    <source>
        <dbReference type="Proteomes" id="UP000692954"/>
    </source>
</evidence>
<evidence type="ECO:0000313" key="3">
    <source>
        <dbReference type="EMBL" id="CAD8102794.1"/>
    </source>
</evidence>
<proteinExistence type="predicted"/>
<dbReference type="EMBL" id="CAJJDN010000078">
    <property type="protein sequence ID" value="CAD8102794.1"/>
    <property type="molecule type" value="Genomic_DNA"/>
</dbReference>
<dbReference type="Proteomes" id="UP000692954">
    <property type="component" value="Unassembled WGS sequence"/>
</dbReference>
<comment type="caution">
    <text evidence="3">The sequence shown here is derived from an EMBL/GenBank/DDBJ whole genome shotgun (WGS) entry which is preliminary data.</text>
</comment>
<dbReference type="OrthoDB" id="300186at2759"/>
<feature type="compositionally biased region" description="Polar residues" evidence="2">
    <location>
        <begin position="831"/>
        <end position="849"/>
    </location>
</feature>
<sequence>MDRSNSVPRLGSKMVTPQMQGQSYRTITMPQESSNSQMKFINDLVQQQPNSYRSAMGIPQIQGQSYRATQQSYLNPQTKQLNDLIQYQSNSQRQAVGQQFEQLSPGEINQFQRQFENGQILNGLSTLQNEANMTQKLMVQMRQQQNQLAQPIQYVQTPPSLALPPPQPIIYVQSPPTPTTPPVLPSTQKYIMQYCSECLNKDQILKQQETKIEYLLEEMNKMSRFLVDKSQEIELWKRQYMSIQTDLSRPKVIDNSEKYLKEINDLKNKLNSKDKEIISLKTNINQMQEKLDQDQDQLQLRARNNDEGDLEQLQKDLYDAQQEIEIYKEDNDRLNNKLANLEASLQNKKTEITTVYKSDPEMERQLKELRQKYTVLQSQYYTLQDTSKIVQKEIQYETKVIYQPDPETEKLLQKKIQQYEELYSRYVSLQDQYASIQQKQLSSVYETKTIYKPDPETERQLQIKIEQYNQLYQRYNQLQNQYYQLEDRSKMIQKEIQYETKIVYQPDPETERLLKLKIQQLESMTSKCTMLQGQIEMTKTQIEQYQTRIYQFETRKSESENNQIQVEQLKEQLRRANSEIEQYTRKIYQLESNNEQTTFFKKQTSDLKMQFEQEQQLTIQLKRKIEEMKAEQSKYETYKLRIRELEVLVQQKEDRIRQIQLELDQYRSDMMTYQQRISSYQVNIDNNEALKQQILQWREKYEQLEQKQRYQNNEEVNQWKIRYEQIEQRYVSLQQSYETIQITLKQYQENEQSEVLKLEIKRLQKTIVELRSEIDRLLIQASDNQWLSQRNEEQQLLIEQYKSQLEERQSVQREYKYEIQNVNQRNEHASSQKIVTTTQQSQSYPSITQQTKTVEYNSIQPKMSQYSSYQSRPVEHTSVQQSTQQRQTYQQSHFKQPSQVVLMNEQKKSRAEQEFSSQRWNDNYGVVFNEVTQKEKLFS</sequence>
<keyword evidence="4" id="KW-1185">Reference proteome</keyword>